<dbReference type="STRING" id="283909.R7UKE3"/>
<feature type="coiled-coil region" evidence="1">
    <location>
        <begin position="190"/>
        <end position="231"/>
    </location>
</feature>
<reference evidence="5" key="1">
    <citation type="submission" date="2012-12" db="EMBL/GenBank/DDBJ databases">
        <authorList>
            <person name="Hellsten U."/>
            <person name="Grimwood J."/>
            <person name="Chapman J.A."/>
            <person name="Shapiro H."/>
            <person name="Aerts A."/>
            <person name="Otillar R.P."/>
            <person name="Terry A.Y."/>
            <person name="Boore J.L."/>
            <person name="Simakov O."/>
            <person name="Marletaz F."/>
            <person name="Cho S.-J."/>
            <person name="Edsinger-Gonzales E."/>
            <person name="Havlak P."/>
            <person name="Kuo D.-H."/>
            <person name="Larsson T."/>
            <person name="Lv J."/>
            <person name="Arendt D."/>
            <person name="Savage R."/>
            <person name="Osoegawa K."/>
            <person name="de Jong P."/>
            <person name="Lindberg D.R."/>
            <person name="Seaver E.C."/>
            <person name="Weisblat D.A."/>
            <person name="Putnam N.H."/>
            <person name="Grigoriev I.V."/>
            <person name="Rokhsar D.S."/>
        </authorList>
    </citation>
    <scope>NUCLEOTIDE SEQUENCE</scope>
    <source>
        <strain evidence="5">I ESC-2004</strain>
    </source>
</reference>
<dbReference type="PANTHER" id="PTHR14964:SF2">
    <property type="entry name" value="NUCLEAR RECEPTOR-BINDING FACTOR 2"/>
    <property type="match status" value="1"/>
</dbReference>
<sequence length="299" mass="34503">MDVSQSPLNLAHQEGRKAERLLAATKYDRAIECHQKAADLLSEALKSTSIPQMRESLSLQRKQHLQQKKVIRYKQQVAALHDAALDDDETPADGAQQQTLNLLESDEGDIRRCDDSMMTSVHRTIEECDSLLQFLNDRATAAGRTYHQPDTLKILLTHNNYDVHGTKIPKDDQLIIEELRLHNVALRSHITDLLTESDENRIQMKNYEQELNQYRQENYELKEKVLKYQRAAQRNRHRITDEYEMEKSVEGQNYPFPSCMNLDDLPGLKLPPLEMPEFDFDSLKIASSDQIDETDSDPS</sequence>
<dbReference type="InterPro" id="IPR033393">
    <property type="entry name" value="NRBF2_MIT"/>
</dbReference>
<gene>
    <name evidence="3" type="ORF">CAPTEDRAFT_224970</name>
</gene>
<protein>
    <recommendedName>
        <fullName evidence="2">Nuclear receptor-binding factor 2 MIT domain-containing protein</fullName>
    </recommendedName>
</protein>
<dbReference type="EMBL" id="AMQN01007202">
    <property type="status" value="NOT_ANNOTATED_CDS"/>
    <property type="molecule type" value="Genomic_DNA"/>
</dbReference>
<proteinExistence type="predicted"/>
<evidence type="ECO:0000313" key="4">
    <source>
        <dbReference type="EnsemblMetazoa" id="CapteP224970"/>
    </source>
</evidence>
<dbReference type="OMA" id="KCHETVA"/>
<dbReference type="InterPro" id="IPR039679">
    <property type="entry name" value="NRBF2"/>
</dbReference>
<accession>R7UKE3</accession>
<dbReference type="HOGENOM" id="CLU_087409_0_0_1"/>
<dbReference type="PANTHER" id="PTHR14964">
    <property type="entry name" value="NUCLEAR RECEPTOR BINDING FACTOR 2"/>
    <property type="match status" value="1"/>
</dbReference>
<dbReference type="SUPFAM" id="SSF140361">
    <property type="entry name" value="MIT domain-like"/>
    <property type="match status" value="1"/>
</dbReference>
<reference evidence="4" key="3">
    <citation type="submission" date="2015-06" db="UniProtKB">
        <authorList>
            <consortium name="EnsemblMetazoa"/>
        </authorList>
    </citation>
    <scope>IDENTIFICATION</scope>
</reference>
<dbReference type="Pfam" id="PF17169">
    <property type="entry name" value="NRBF2_MIT"/>
    <property type="match status" value="1"/>
</dbReference>
<dbReference type="Gene3D" id="1.20.58.80">
    <property type="entry name" value="Phosphotransferase system, lactose/cellobiose-type IIA subunit"/>
    <property type="match status" value="1"/>
</dbReference>
<dbReference type="OrthoDB" id="3694230at2759"/>
<dbReference type="EnsemblMetazoa" id="CapteT224970">
    <property type="protein sequence ID" value="CapteP224970"/>
    <property type="gene ID" value="CapteG224970"/>
</dbReference>
<dbReference type="AlphaFoldDB" id="R7UKE3"/>
<dbReference type="GO" id="GO:0006914">
    <property type="term" value="P:autophagy"/>
    <property type="evidence" value="ECO:0007669"/>
    <property type="project" value="InterPro"/>
</dbReference>
<evidence type="ECO:0000313" key="3">
    <source>
        <dbReference type="EMBL" id="ELU07009.1"/>
    </source>
</evidence>
<organism evidence="3">
    <name type="scientific">Capitella teleta</name>
    <name type="common">Polychaete worm</name>
    <dbReference type="NCBI Taxonomy" id="283909"/>
    <lineage>
        <taxon>Eukaryota</taxon>
        <taxon>Metazoa</taxon>
        <taxon>Spiralia</taxon>
        <taxon>Lophotrochozoa</taxon>
        <taxon>Annelida</taxon>
        <taxon>Polychaeta</taxon>
        <taxon>Sedentaria</taxon>
        <taxon>Scolecida</taxon>
        <taxon>Capitellidae</taxon>
        <taxon>Capitella</taxon>
    </lineage>
</organism>
<evidence type="ECO:0000259" key="2">
    <source>
        <dbReference type="Pfam" id="PF17169"/>
    </source>
</evidence>
<keyword evidence="5" id="KW-1185">Reference proteome</keyword>
<keyword evidence="1" id="KW-0175">Coiled coil</keyword>
<evidence type="ECO:0000256" key="1">
    <source>
        <dbReference type="SAM" id="Coils"/>
    </source>
</evidence>
<dbReference type="Proteomes" id="UP000014760">
    <property type="component" value="Unassembled WGS sequence"/>
</dbReference>
<evidence type="ECO:0000313" key="5">
    <source>
        <dbReference type="Proteomes" id="UP000014760"/>
    </source>
</evidence>
<name>R7UKE3_CAPTE</name>
<dbReference type="EMBL" id="KB300220">
    <property type="protein sequence ID" value="ELU07009.1"/>
    <property type="molecule type" value="Genomic_DNA"/>
</dbReference>
<feature type="domain" description="Nuclear receptor-binding factor 2 MIT" evidence="2">
    <location>
        <begin position="5"/>
        <end position="76"/>
    </location>
</feature>
<reference evidence="3 5" key="2">
    <citation type="journal article" date="2013" name="Nature">
        <title>Insights into bilaterian evolution from three spiralian genomes.</title>
        <authorList>
            <person name="Simakov O."/>
            <person name="Marletaz F."/>
            <person name="Cho S.J."/>
            <person name="Edsinger-Gonzales E."/>
            <person name="Havlak P."/>
            <person name="Hellsten U."/>
            <person name="Kuo D.H."/>
            <person name="Larsson T."/>
            <person name="Lv J."/>
            <person name="Arendt D."/>
            <person name="Savage R."/>
            <person name="Osoegawa K."/>
            <person name="de Jong P."/>
            <person name="Grimwood J."/>
            <person name="Chapman J.A."/>
            <person name="Shapiro H."/>
            <person name="Aerts A."/>
            <person name="Otillar R.P."/>
            <person name="Terry A.Y."/>
            <person name="Boore J.L."/>
            <person name="Grigoriev I.V."/>
            <person name="Lindberg D.R."/>
            <person name="Seaver E.C."/>
            <person name="Weisblat D.A."/>
            <person name="Putnam N.H."/>
            <person name="Rokhsar D.S."/>
        </authorList>
    </citation>
    <scope>NUCLEOTIDE SEQUENCE</scope>
    <source>
        <strain evidence="3 5">I ESC-2004</strain>
    </source>
</reference>